<dbReference type="AlphaFoldDB" id="A0A9Q1BCH8"/>
<dbReference type="Proteomes" id="UP001152320">
    <property type="component" value="Chromosome 20"/>
</dbReference>
<organism evidence="2 3">
    <name type="scientific">Holothuria leucospilota</name>
    <name type="common">Black long sea cucumber</name>
    <name type="synonym">Mertensiothuria leucospilota</name>
    <dbReference type="NCBI Taxonomy" id="206669"/>
    <lineage>
        <taxon>Eukaryota</taxon>
        <taxon>Metazoa</taxon>
        <taxon>Echinodermata</taxon>
        <taxon>Eleutherozoa</taxon>
        <taxon>Echinozoa</taxon>
        <taxon>Holothuroidea</taxon>
        <taxon>Aspidochirotacea</taxon>
        <taxon>Aspidochirotida</taxon>
        <taxon>Holothuriidae</taxon>
        <taxon>Holothuria</taxon>
    </lineage>
</organism>
<evidence type="ECO:0000256" key="1">
    <source>
        <dbReference type="SAM" id="Coils"/>
    </source>
</evidence>
<sequence>MSDGLRKEGNKCYLNGIEDGLSPLLANYRSSQALKYYYQAKSSAGTPDELSSALKNIGKTNYRIAGVKSKELKTGQIVKMSTKQVQKLEDEIKFYSKESLGSLFSALKLGSSKSEAWQARMFSDIALIFTDLIGYAACFSNFDRRIAAMFVLASNMVLEELLSILYLQIATFLHSSSVEALEQQDFGSSLRLVHEMNYPLEEAEKATTSEDTLADIRVLKSDAVYQLASAESMQACTIAIEQLKGLPKEVTLCSDMDLLLDTLDMFKDAALKAREISLGQEAMACYYQGHIFETFLKMKHKAKTFYMRVMHLTEAAKPKVFTSEQWYKDCVASLKVMQDEAREQDGEAQEEIKKRLRKEMEKELNDIEAEKTTGGPTELLRHIYSKHPPKNKPFKLADLKELDGWDDKSKSEKKKILLKAMADYHPDKNPKDKHGEKWHFLAQEITKSITSFHEIIKGLE</sequence>
<evidence type="ECO:0008006" key="4">
    <source>
        <dbReference type="Google" id="ProtNLM"/>
    </source>
</evidence>
<accession>A0A9Q1BCH8</accession>
<evidence type="ECO:0000313" key="2">
    <source>
        <dbReference type="EMBL" id="KAJ8022686.1"/>
    </source>
</evidence>
<keyword evidence="3" id="KW-1185">Reference proteome</keyword>
<evidence type="ECO:0000313" key="3">
    <source>
        <dbReference type="Proteomes" id="UP001152320"/>
    </source>
</evidence>
<keyword evidence="1" id="KW-0175">Coiled coil</keyword>
<gene>
    <name evidence="2" type="ORF">HOLleu_37654</name>
</gene>
<proteinExistence type="predicted"/>
<comment type="caution">
    <text evidence="2">The sequence shown here is derived from an EMBL/GenBank/DDBJ whole genome shotgun (WGS) entry which is preliminary data.</text>
</comment>
<reference evidence="2" key="1">
    <citation type="submission" date="2021-10" db="EMBL/GenBank/DDBJ databases">
        <title>Tropical sea cucumber genome reveals ecological adaptation and Cuvierian tubules defense mechanism.</title>
        <authorList>
            <person name="Chen T."/>
        </authorList>
    </citation>
    <scope>NUCLEOTIDE SEQUENCE</scope>
    <source>
        <strain evidence="2">Nanhai2018</strain>
        <tissue evidence="2">Muscle</tissue>
    </source>
</reference>
<feature type="coiled-coil region" evidence="1">
    <location>
        <begin position="346"/>
        <end position="373"/>
    </location>
</feature>
<protein>
    <recommendedName>
        <fullName evidence="4">J domain-containing protein</fullName>
    </recommendedName>
</protein>
<name>A0A9Q1BCH8_HOLLE</name>
<dbReference type="OrthoDB" id="3135773at2759"/>
<dbReference type="EMBL" id="JAIZAY010000020">
    <property type="protein sequence ID" value="KAJ8022686.1"/>
    <property type="molecule type" value="Genomic_DNA"/>
</dbReference>